<evidence type="ECO:0000256" key="2">
    <source>
        <dbReference type="ARBA" id="ARBA00008034"/>
    </source>
</evidence>
<feature type="transmembrane region" description="Helical" evidence="7">
    <location>
        <begin position="181"/>
        <end position="211"/>
    </location>
</feature>
<keyword evidence="5 7" id="KW-0472">Membrane</keyword>
<gene>
    <name evidence="8" type="ORF">C0099_02550</name>
</gene>
<dbReference type="Gene3D" id="1.10.3470.10">
    <property type="entry name" value="ABC transporter involved in vitamin B12 uptake, BtuC"/>
    <property type="match status" value="1"/>
</dbReference>
<keyword evidence="4 7" id="KW-1133">Transmembrane helix</keyword>
<dbReference type="GO" id="GO:0010043">
    <property type="term" value="P:response to zinc ion"/>
    <property type="evidence" value="ECO:0007669"/>
    <property type="project" value="TreeGrafter"/>
</dbReference>
<dbReference type="PANTHER" id="PTHR30477">
    <property type="entry name" value="ABC-TRANSPORTER METAL-BINDING PROTEIN"/>
    <property type="match status" value="1"/>
</dbReference>
<dbReference type="GO" id="GO:0055085">
    <property type="term" value="P:transmembrane transport"/>
    <property type="evidence" value="ECO:0007669"/>
    <property type="project" value="InterPro"/>
</dbReference>
<feature type="transmembrane region" description="Helical" evidence="7">
    <location>
        <begin position="18"/>
        <end position="38"/>
    </location>
</feature>
<dbReference type="SUPFAM" id="SSF81345">
    <property type="entry name" value="ABC transporter involved in vitamin B12 uptake, BtuC"/>
    <property type="match status" value="1"/>
</dbReference>
<dbReference type="InterPro" id="IPR037294">
    <property type="entry name" value="ABC_BtuC-like"/>
</dbReference>
<protein>
    <submittedName>
        <fullName evidence="8">Zinc ABC transporter permease</fullName>
    </submittedName>
</protein>
<dbReference type="PANTHER" id="PTHR30477:SF13">
    <property type="entry name" value="IRON TRANSPORT SYSTEM MEMBRANE PROTEIN HI_0360-RELATED"/>
    <property type="match status" value="1"/>
</dbReference>
<keyword evidence="9" id="KW-1185">Reference proteome</keyword>
<evidence type="ECO:0000256" key="7">
    <source>
        <dbReference type="SAM" id="Phobius"/>
    </source>
</evidence>
<dbReference type="AlphaFoldDB" id="A0A2I6S3S8"/>
<evidence type="ECO:0000256" key="5">
    <source>
        <dbReference type="ARBA" id="ARBA00023136"/>
    </source>
</evidence>
<evidence type="ECO:0000256" key="1">
    <source>
        <dbReference type="ARBA" id="ARBA00004141"/>
    </source>
</evidence>
<dbReference type="RefSeq" id="WP_102245995.1">
    <property type="nucleotide sequence ID" value="NZ_CP025682.1"/>
</dbReference>
<dbReference type="OrthoDB" id="9804300at2"/>
<organism evidence="8 9">
    <name type="scientific">Pseudazoarcus pumilus</name>
    <dbReference type="NCBI Taxonomy" id="2067960"/>
    <lineage>
        <taxon>Bacteria</taxon>
        <taxon>Pseudomonadati</taxon>
        <taxon>Pseudomonadota</taxon>
        <taxon>Betaproteobacteria</taxon>
        <taxon>Rhodocyclales</taxon>
        <taxon>Zoogloeaceae</taxon>
        <taxon>Pseudazoarcus</taxon>
    </lineage>
</organism>
<evidence type="ECO:0000313" key="8">
    <source>
        <dbReference type="EMBL" id="AUN93921.1"/>
    </source>
</evidence>
<reference evidence="8 9" key="1">
    <citation type="submission" date="2018-01" db="EMBL/GenBank/DDBJ databases">
        <authorList>
            <person name="Fu G.-Y."/>
        </authorList>
    </citation>
    <scope>NUCLEOTIDE SEQUENCE [LARGE SCALE GENOMIC DNA]</scope>
    <source>
        <strain evidence="8 9">SY39</strain>
    </source>
</reference>
<dbReference type="Proteomes" id="UP000242205">
    <property type="component" value="Chromosome"/>
</dbReference>
<evidence type="ECO:0000256" key="6">
    <source>
        <dbReference type="RuleBase" id="RU003943"/>
    </source>
</evidence>
<accession>A0A2I6S3S8</accession>
<feature type="transmembrane region" description="Helical" evidence="7">
    <location>
        <begin position="140"/>
        <end position="161"/>
    </location>
</feature>
<comment type="subcellular location">
    <subcellularLocation>
        <location evidence="6">Cell membrane</location>
        <topology evidence="6">Multi-pass membrane protein</topology>
    </subcellularLocation>
    <subcellularLocation>
        <location evidence="1">Membrane</location>
        <topology evidence="1">Multi-pass membrane protein</topology>
    </subcellularLocation>
</comment>
<keyword evidence="3 6" id="KW-0812">Transmembrane</keyword>
<feature type="transmembrane region" description="Helical" evidence="7">
    <location>
        <begin position="223"/>
        <end position="246"/>
    </location>
</feature>
<evidence type="ECO:0000256" key="4">
    <source>
        <dbReference type="ARBA" id="ARBA00022989"/>
    </source>
</evidence>
<feature type="transmembrane region" description="Helical" evidence="7">
    <location>
        <begin position="58"/>
        <end position="89"/>
    </location>
</feature>
<sequence>MFDALVAPFLDFEFMRRALAGCLALALGATPVGVFLLLRRMSLMGDAMSHAILPGAALGYLAFGLSLGAMTIGGIVAGLVVVLAAGLVARSSILKEDASLAAFYLMSLAAGVLIVSLRGRNLDLLHVLFGSVLSLDDASLLLIAAITSVTLAALALLYRPLVMECFDPSFLRSVGRWSPVAHYGFLALVVFNLVSGFHALGTLMAVGIMILPAASARLWVRRLPTMLVTASTIAFASGVLGLLASFHLDVPAGPAIVLTAGLAHVTSILIAPGGTLGARLYRRRRHLAA</sequence>
<evidence type="ECO:0000313" key="9">
    <source>
        <dbReference type="Proteomes" id="UP000242205"/>
    </source>
</evidence>
<keyword evidence="6" id="KW-0813">Transport</keyword>
<dbReference type="Pfam" id="PF00950">
    <property type="entry name" value="ABC-3"/>
    <property type="match status" value="1"/>
</dbReference>
<name>A0A2I6S3S8_9RHOO</name>
<comment type="similarity">
    <text evidence="2 6">Belongs to the ABC-3 integral membrane protein family.</text>
</comment>
<dbReference type="InterPro" id="IPR001626">
    <property type="entry name" value="ABC_TroCD"/>
</dbReference>
<feature type="transmembrane region" description="Helical" evidence="7">
    <location>
        <begin position="101"/>
        <end position="119"/>
    </location>
</feature>
<dbReference type="KEGG" id="atw:C0099_02550"/>
<proteinExistence type="inferred from homology"/>
<dbReference type="GO" id="GO:0043190">
    <property type="term" value="C:ATP-binding cassette (ABC) transporter complex"/>
    <property type="evidence" value="ECO:0007669"/>
    <property type="project" value="InterPro"/>
</dbReference>
<evidence type="ECO:0000256" key="3">
    <source>
        <dbReference type="ARBA" id="ARBA00022692"/>
    </source>
</evidence>
<dbReference type="EMBL" id="CP025682">
    <property type="protein sequence ID" value="AUN93921.1"/>
    <property type="molecule type" value="Genomic_DNA"/>
</dbReference>
<feature type="transmembrane region" description="Helical" evidence="7">
    <location>
        <begin position="252"/>
        <end position="276"/>
    </location>
</feature>